<feature type="transmembrane region" description="Helical" evidence="16">
    <location>
        <begin position="188"/>
        <end position="208"/>
    </location>
</feature>
<feature type="transmembrane region" description="Helical" evidence="16">
    <location>
        <begin position="90"/>
        <end position="108"/>
    </location>
</feature>
<dbReference type="SUPFAM" id="SSF52467">
    <property type="entry name" value="DHS-like NAD/FAD-binding domain"/>
    <property type="match status" value="1"/>
</dbReference>
<evidence type="ECO:0000256" key="12">
    <source>
        <dbReference type="ARBA" id="ARBA00023027"/>
    </source>
</evidence>
<feature type="transmembrane region" description="Helical" evidence="16">
    <location>
        <begin position="241"/>
        <end position="259"/>
    </location>
</feature>
<name>A0ABX7DVU5_9FLAO</name>
<organism evidence="18 19">
    <name type="scientific">Aequorivita iocasae</name>
    <dbReference type="NCBI Taxonomy" id="2803865"/>
    <lineage>
        <taxon>Bacteria</taxon>
        <taxon>Pseudomonadati</taxon>
        <taxon>Bacteroidota</taxon>
        <taxon>Flavobacteriia</taxon>
        <taxon>Flavobacteriales</taxon>
        <taxon>Flavobacteriaceae</taxon>
        <taxon>Aequorivita</taxon>
    </lineage>
</organism>
<keyword evidence="8 16" id="KW-0812">Transmembrane</keyword>
<keyword evidence="9 15" id="KW-0521">NADP</keyword>
<dbReference type="RefSeq" id="WP_202337190.1">
    <property type="nucleotide sequence ID" value="NZ_CP068439.1"/>
</dbReference>
<gene>
    <name evidence="18" type="ORF">JK629_03185</name>
</gene>
<feature type="transmembrane region" description="Helical" evidence="16">
    <location>
        <begin position="6"/>
        <end position="22"/>
    </location>
</feature>
<keyword evidence="7 15" id="KW-0997">Cell inner membrane</keyword>
<evidence type="ECO:0000313" key="18">
    <source>
        <dbReference type="EMBL" id="QQX77289.1"/>
    </source>
</evidence>
<comment type="function">
    <text evidence="1 15">The transhydrogenation between NADH and NADP is coupled to respiration and ATP hydrolysis and functions as a proton pump across the membrane.</text>
</comment>
<evidence type="ECO:0000256" key="14">
    <source>
        <dbReference type="ARBA" id="ARBA00048202"/>
    </source>
</evidence>
<evidence type="ECO:0000256" key="7">
    <source>
        <dbReference type="ARBA" id="ARBA00022519"/>
    </source>
</evidence>
<dbReference type="Pfam" id="PF02233">
    <property type="entry name" value="PNTB"/>
    <property type="match status" value="1"/>
</dbReference>
<keyword evidence="6 15" id="KW-1003">Cell membrane</keyword>
<feature type="transmembrane region" description="Helical" evidence="16">
    <location>
        <begin position="58"/>
        <end position="78"/>
    </location>
</feature>
<evidence type="ECO:0000259" key="17">
    <source>
        <dbReference type="Pfam" id="PF02233"/>
    </source>
</evidence>
<keyword evidence="11 16" id="KW-1133">Transmembrane helix</keyword>
<comment type="similarity">
    <text evidence="3 15">Belongs to the PNT beta subunit family.</text>
</comment>
<evidence type="ECO:0000256" key="10">
    <source>
        <dbReference type="ARBA" id="ARBA00022967"/>
    </source>
</evidence>
<keyword evidence="10 15" id="KW-1278">Translocase</keyword>
<feature type="transmembrane region" description="Helical" evidence="16">
    <location>
        <begin position="163"/>
        <end position="182"/>
    </location>
</feature>
<comment type="subcellular location">
    <subcellularLocation>
        <location evidence="2">Cell inner membrane</location>
        <topology evidence="2">Multi-pass membrane protein</topology>
    </subcellularLocation>
</comment>
<keyword evidence="12 15" id="KW-0520">NAD</keyword>
<dbReference type="EMBL" id="CP068439">
    <property type="protein sequence ID" value="QQX77289.1"/>
    <property type="molecule type" value="Genomic_DNA"/>
</dbReference>
<evidence type="ECO:0000256" key="11">
    <source>
        <dbReference type="ARBA" id="ARBA00022989"/>
    </source>
</evidence>
<evidence type="ECO:0000256" key="6">
    <source>
        <dbReference type="ARBA" id="ARBA00022475"/>
    </source>
</evidence>
<dbReference type="EC" id="7.1.1.1" evidence="4 15"/>
<dbReference type="PANTHER" id="PTHR44758:SF1">
    <property type="entry name" value="NAD(P) TRANSHYDROGENASE SUBUNIT BETA"/>
    <property type="match status" value="1"/>
</dbReference>
<evidence type="ECO:0000256" key="2">
    <source>
        <dbReference type="ARBA" id="ARBA00004429"/>
    </source>
</evidence>
<reference evidence="18 19" key="1">
    <citation type="submission" date="2021-01" db="EMBL/GenBank/DDBJ databases">
        <title>Aequorivita sp. strain KX20305, a bacterium isolated from the sediment collected at a cold seep field in South China Sea.</title>
        <authorList>
            <person name="Zhang H."/>
            <person name="Li C."/>
        </authorList>
    </citation>
    <scope>NUCLEOTIDE SEQUENCE [LARGE SCALE GENOMIC DNA]</scope>
    <source>
        <strain evidence="18 19">KX20305</strain>
    </source>
</reference>
<evidence type="ECO:0000256" key="15">
    <source>
        <dbReference type="PIRNR" id="PIRNR000204"/>
    </source>
</evidence>
<dbReference type="Gene3D" id="3.40.50.1220">
    <property type="entry name" value="TPP-binding domain"/>
    <property type="match status" value="1"/>
</dbReference>
<feature type="transmembrane region" description="Helical" evidence="16">
    <location>
        <begin position="215"/>
        <end position="235"/>
    </location>
</feature>
<dbReference type="InterPro" id="IPR029035">
    <property type="entry name" value="DHS-like_NAD/FAD-binding_dom"/>
</dbReference>
<sequence length="462" mass="49510">MHAIIEIGYLIATLSFLGGLKFMSSPKRAKTGNLIAALGMVLAVILTFFAGTTETVPYTNLIIMVLAITVGTLLGKRLSDKVQMTGMPQLVSLFNATGGGCAMLLGLMEANQIKTEITHFGNQVLLIAGLTTGAIALTGSIIAERKLAGTVKDKRGRAVIFSARILLALLLLLPTLYFLGFIPLDFMAFMYILAIIAMVYGVLFVLPIGGADMPVVISLLNSITGIATAFAGFVYGNKAMIAGGIFVGAAGILLTLLMCRAMNRSLLKVLAGTFKNNKTGQIEEDQQIKEISIPEAALTLSFVQKVAIVPGYGLAVAQAQHICAQLQQLLEKRNVSIDYIIHPVAGRMPGHMNVLLAEANVDYACLKEMEESNENMKQYDAVLVLGANDVVNPAAESNPNSPIYGMPIIRTHKAKQVIVVKRSMNKGYAGVQNELFGMDNCSILFGDAKTTLQDIVNQLKLL</sequence>
<feature type="domain" description="NADP transhydrogenase beta-like" evidence="17">
    <location>
        <begin position="6"/>
        <end position="457"/>
    </location>
</feature>
<protein>
    <recommendedName>
        <fullName evidence="5 15">NAD(P) transhydrogenase subunit beta</fullName>
        <ecNumber evidence="4 15">7.1.1.1</ecNumber>
    </recommendedName>
    <alternativeName>
        <fullName evidence="15">Nicotinamide nucleotide transhydrogenase subunit beta</fullName>
    </alternativeName>
</protein>
<evidence type="ECO:0000256" key="3">
    <source>
        <dbReference type="ARBA" id="ARBA00007919"/>
    </source>
</evidence>
<evidence type="ECO:0000256" key="1">
    <source>
        <dbReference type="ARBA" id="ARBA00003943"/>
    </source>
</evidence>
<comment type="catalytic activity">
    <reaction evidence="14 15">
        <text>NAD(+) + NADPH + H(+)(in) = NADH + NADP(+) + H(+)(out)</text>
        <dbReference type="Rhea" id="RHEA:47992"/>
        <dbReference type="ChEBI" id="CHEBI:15378"/>
        <dbReference type="ChEBI" id="CHEBI:57540"/>
        <dbReference type="ChEBI" id="CHEBI:57783"/>
        <dbReference type="ChEBI" id="CHEBI:57945"/>
        <dbReference type="ChEBI" id="CHEBI:58349"/>
        <dbReference type="EC" id="7.1.1.1"/>
    </reaction>
</comment>
<evidence type="ECO:0000256" key="16">
    <source>
        <dbReference type="SAM" id="Phobius"/>
    </source>
</evidence>
<evidence type="ECO:0000313" key="19">
    <source>
        <dbReference type="Proteomes" id="UP000629420"/>
    </source>
</evidence>
<accession>A0ABX7DVU5</accession>
<keyword evidence="13 15" id="KW-0472">Membrane</keyword>
<evidence type="ECO:0000256" key="8">
    <source>
        <dbReference type="ARBA" id="ARBA00022692"/>
    </source>
</evidence>
<evidence type="ECO:0000256" key="9">
    <source>
        <dbReference type="ARBA" id="ARBA00022857"/>
    </source>
</evidence>
<feature type="transmembrane region" description="Helical" evidence="16">
    <location>
        <begin position="34"/>
        <end position="52"/>
    </location>
</feature>
<dbReference type="InterPro" id="IPR034300">
    <property type="entry name" value="PNTB-like"/>
</dbReference>
<proteinExistence type="inferred from homology"/>
<dbReference type="InterPro" id="IPR012136">
    <property type="entry name" value="NADH_DH_b"/>
</dbReference>
<evidence type="ECO:0000256" key="4">
    <source>
        <dbReference type="ARBA" id="ARBA00012943"/>
    </source>
</evidence>
<dbReference type="PANTHER" id="PTHR44758">
    <property type="entry name" value="NAD(P) TRANSHYDROGENASE SUBUNIT BETA"/>
    <property type="match status" value="1"/>
</dbReference>
<dbReference type="PIRSF" id="PIRSF000204">
    <property type="entry name" value="PNTB"/>
    <property type="match status" value="1"/>
</dbReference>
<evidence type="ECO:0000256" key="13">
    <source>
        <dbReference type="ARBA" id="ARBA00023136"/>
    </source>
</evidence>
<feature type="transmembrane region" description="Helical" evidence="16">
    <location>
        <begin position="120"/>
        <end position="142"/>
    </location>
</feature>
<dbReference type="Proteomes" id="UP000629420">
    <property type="component" value="Chromosome"/>
</dbReference>
<keyword evidence="19" id="KW-1185">Reference proteome</keyword>
<evidence type="ECO:0000256" key="5">
    <source>
        <dbReference type="ARBA" id="ARBA00014581"/>
    </source>
</evidence>